<gene>
    <name evidence="2" type="ORF">BN1012_Phect2300</name>
</gene>
<dbReference type="Proteomes" id="UP000032160">
    <property type="component" value="Chromosome I"/>
</dbReference>
<dbReference type="OrthoDB" id="9845799at2"/>
<evidence type="ECO:0000313" key="2">
    <source>
        <dbReference type="EMBL" id="CDO60513.1"/>
    </source>
</evidence>
<feature type="signal peptide" evidence="1">
    <location>
        <begin position="1"/>
        <end position="25"/>
    </location>
</feature>
<feature type="chain" id="PRO_5004958233" evidence="1">
    <location>
        <begin position="26"/>
        <end position="133"/>
    </location>
</feature>
<dbReference type="RefSeq" id="WP_043948537.1">
    <property type="nucleotide sequence ID" value="NZ_HG966617.1"/>
</dbReference>
<dbReference type="KEGG" id="pect:BN1012_Phect2300"/>
<dbReference type="AlphaFoldDB" id="X5M9Z3"/>
<evidence type="ECO:0000313" key="3">
    <source>
        <dbReference type="Proteomes" id="UP000032160"/>
    </source>
</evidence>
<dbReference type="HOGENOM" id="CLU_1902873_0_0_5"/>
<accession>X5M9Z3</accession>
<organism evidence="2 3">
    <name type="scientific">Candidatus Phaeomarinibacter ectocarpi</name>
    <dbReference type="NCBI Taxonomy" id="1458461"/>
    <lineage>
        <taxon>Bacteria</taxon>
        <taxon>Pseudomonadati</taxon>
        <taxon>Pseudomonadota</taxon>
        <taxon>Alphaproteobacteria</taxon>
        <taxon>Hyphomicrobiales</taxon>
        <taxon>Parvibaculaceae</taxon>
        <taxon>Candidatus Phaeomarinibacter</taxon>
    </lineage>
</organism>
<dbReference type="EMBL" id="HG966617">
    <property type="protein sequence ID" value="CDO60513.1"/>
    <property type="molecule type" value="Genomic_DNA"/>
</dbReference>
<protein>
    <submittedName>
        <fullName evidence="2">Uncharacterized protein</fullName>
    </submittedName>
</protein>
<sequence length="133" mass="14777">MRNLFTAAFLASVLLVGAVSTPSNAQSYPFPLSDISTELGMTEERFERWWSQAPASMKSELSSQPLGKWRPTVVCDVLGFRIGSTEGAECRETKYKERMATADQWNADGSYKGPSDECLARNKTDKWGRLICG</sequence>
<proteinExistence type="predicted"/>
<evidence type="ECO:0000256" key="1">
    <source>
        <dbReference type="SAM" id="SignalP"/>
    </source>
</evidence>
<keyword evidence="3" id="KW-1185">Reference proteome</keyword>
<reference evidence="2 3" key="1">
    <citation type="journal article" date="2014" name="Front. Genet.">
        <title>Genome and metabolic network of "Candidatus Phaeomarinobacter ectocarpi" Ec32, a new candidate genus of Alphaproteobacteria frequently associated with brown algae.</title>
        <authorList>
            <person name="Dittami S.M."/>
            <person name="Barbeyron T."/>
            <person name="Boyen C."/>
            <person name="Cambefort J."/>
            <person name="Collet G."/>
            <person name="Delage L."/>
            <person name="Gobet A."/>
            <person name="Groisillier A."/>
            <person name="Leblanc C."/>
            <person name="Michel G."/>
            <person name="Scornet D."/>
            <person name="Siegel A."/>
            <person name="Tapia J.E."/>
            <person name="Tonon T."/>
        </authorList>
    </citation>
    <scope>NUCLEOTIDE SEQUENCE [LARGE SCALE GENOMIC DNA]</scope>
    <source>
        <strain evidence="2 3">Ec32</strain>
    </source>
</reference>
<dbReference type="STRING" id="1458461.BN1012_Phect2300"/>
<keyword evidence="1" id="KW-0732">Signal</keyword>
<name>X5M9Z3_9HYPH</name>